<evidence type="ECO:0000256" key="1">
    <source>
        <dbReference type="ARBA" id="ARBA00022553"/>
    </source>
</evidence>
<protein>
    <recommendedName>
        <fullName evidence="2">FHA domain-containing protein</fullName>
    </recommendedName>
</protein>
<keyword evidence="1" id="KW-0597">Phosphoprotein</keyword>
<evidence type="ECO:0000313" key="4">
    <source>
        <dbReference type="Proteomes" id="UP000250434"/>
    </source>
</evidence>
<feature type="domain" description="FHA" evidence="2">
    <location>
        <begin position="59"/>
        <end position="110"/>
    </location>
</feature>
<proteinExistence type="predicted"/>
<keyword evidence="4" id="KW-1185">Reference proteome</keyword>
<sequence>MLDCRGKPVIGSVPVEAAGTRLSARESLAFGVPPAKPGTMFALAVAGGVTMTPRDGRQVLFGRNRPEVHVCVGEDDRKVSRRHGELVYTAEHWWVRNTGRLPLRLPRSRLLFPEEDPLPLAEGYTPLFVRGSGGREHLLELYVSGADGGRPISRHQEVTEPPRTWRLSGDERLALIVLGQRYLLHEARPQPLPWRQAADQLAELRPGQNWGPKRLEHLVSGVRRRLSKAGVAGLTKEEVGEPVGNALNDNLLRELMLSTTLVPPDLAALDGE</sequence>
<accession>A0A344L510</accession>
<reference evidence="3 4" key="1">
    <citation type="submission" date="2016-04" db="EMBL/GenBank/DDBJ databases">
        <title>Complete genome sequence and analysis of deep-sea sediment isolate, Amycolatopsis sp. WP1.</title>
        <authorList>
            <person name="Wang H."/>
            <person name="Chen S."/>
            <person name="Wu Q."/>
        </authorList>
    </citation>
    <scope>NUCLEOTIDE SEQUENCE [LARGE SCALE GENOMIC DNA]</scope>
    <source>
        <strain evidence="3 4">WP1</strain>
    </source>
</reference>
<evidence type="ECO:0000259" key="2">
    <source>
        <dbReference type="PROSITE" id="PS50006"/>
    </source>
</evidence>
<organism evidence="3 4">
    <name type="scientific">Amycolatopsis albispora</name>
    <dbReference type="NCBI Taxonomy" id="1804986"/>
    <lineage>
        <taxon>Bacteria</taxon>
        <taxon>Bacillati</taxon>
        <taxon>Actinomycetota</taxon>
        <taxon>Actinomycetes</taxon>
        <taxon>Pseudonocardiales</taxon>
        <taxon>Pseudonocardiaceae</taxon>
        <taxon>Amycolatopsis</taxon>
    </lineage>
</organism>
<dbReference type="PROSITE" id="PS50006">
    <property type="entry name" value="FHA_DOMAIN"/>
    <property type="match status" value="1"/>
</dbReference>
<dbReference type="InterPro" id="IPR008984">
    <property type="entry name" value="SMAD_FHA_dom_sf"/>
</dbReference>
<dbReference type="SUPFAM" id="SSF49879">
    <property type="entry name" value="SMAD/FHA domain"/>
    <property type="match status" value="1"/>
</dbReference>
<dbReference type="AlphaFoldDB" id="A0A344L510"/>
<dbReference type="EMBL" id="CP015163">
    <property type="protein sequence ID" value="AXB43134.1"/>
    <property type="molecule type" value="Genomic_DNA"/>
</dbReference>
<name>A0A344L510_9PSEU</name>
<dbReference type="KEGG" id="aab:A4R43_11710"/>
<dbReference type="Proteomes" id="UP000250434">
    <property type="component" value="Chromosome"/>
</dbReference>
<dbReference type="Gene3D" id="2.60.200.20">
    <property type="match status" value="1"/>
</dbReference>
<gene>
    <name evidence="3" type="ORF">A4R43_11710</name>
</gene>
<dbReference type="InterPro" id="IPR000253">
    <property type="entry name" value="FHA_dom"/>
</dbReference>
<evidence type="ECO:0000313" key="3">
    <source>
        <dbReference type="EMBL" id="AXB43134.1"/>
    </source>
</evidence>
<dbReference type="OrthoDB" id="4213445at2"/>
<dbReference type="CDD" id="cd00060">
    <property type="entry name" value="FHA"/>
    <property type="match status" value="1"/>
</dbReference>